<dbReference type="InterPro" id="IPR005561">
    <property type="entry name" value="ANTAR"/>
</dbReference>
<name>A0A9W6SL96_9ACTN</name>
<evidence type="ECO:0000313" key="7">
    <source>
        <dbReference type="Proteomes" id="UP001165079"/>
    </source>
</evidence>
<evidence type="ECO:0000259" key="5">
    <source>
        <dbReference type="PROSITE" id="PS50921"/>
    </source>
</evidence>
<keyword evidence="3" id="KW-0805">Transcription regulation</keyword>
<dbReference type="EMBL" id="BSTX01000001">
    <property type="protein sequence ID" value="GLZ76676.1"/>
    <property type="molecule type" value="Genomic_DNA"/>
</dbReference>
<evidence type="ECO:0000256" key="3">
    <source>
        <dbReference type="ARBA" id="ARBA00023015"/>
    </source>
</evidence>
<keyword evidence="2" id="KW-0418">Kinase</keyword>
<comment type="caution">
    <text evidence="6">The sequence shown here is derived from an EMBL/GenBank/DDBJ whole genome shotgun (WGS) entry which is preliminary data.</text>
</comment>
<dbReference type="Gene3D" id="3.30.450.40">
    <property type="match status" value="1"/>
</dbReference>
<evidence type="ECO:0000256" key="2">
    <source>
        <dbReference type="ARBA" id="ARBA00022777"/>
    </source>
</evidence>
<dbReference type="InterPro" id="IPR029016">
    <property type="entry name" value="GAF-like_dom_sf"/>
</dbReference>
<accession>A0A9W6SL96</accession>
<keyword evidence="1" id="KW-0808">Transferase</keyword>
<evidence type="ECO:0000256" key="1">
    <source>
        <dbReference type="ARBA" id="ARBA00022679"/>
    </source>
</evidence>
<dbReference type="InterPro" id="IPR036388">
    <property type="entry name" value="WH-like_DNA-bd_sf"/>
</dbReference>
<reference evidence="6" key="1">
    <citation type="submission" date="2023-03" db="EMBL/GenBank/DDBJ databases">
        <title>Actinorhabdospora filicis NBRC 111898.</title>
        <authorList>
            <person name="Ichikawa N."/>
            <person name="Sato H."/>
            <person name="Tonouchi N."/>
        </authorList>
    </citation>
    <scope>NUCLEOTIDE SEQUENCE</scope>
    <source>
        <strain evidence="6">NBRC 111898</strain>
    </source>
</reference>
<keyword evidence="7" id="KW-1185">Reference proteome</keyword>
<dbReference type="Pfam" id="PF07228">
    <property type="entry name" value="SpoIIE"/>
    <property type="match status" value="1"/>
</dbReference>
<dbReference type="Pfam" id="PF13185">
    <property type="entry name" value="GAF_2"/>
    <property type="match status" value="1"/>
</dbReference>
<keyword evidence="4" id="KW-0804">Transcription</keyword>
<dbReference type="AlphaFoldDB" id="A0A9W6SL96"/>
<dbReference type="SUPFAM" id="SSF52172">
    <property type="entry name" value="CheY-like"/>
    <property type="match status" value="1"/>
</dbReference>
<evidence type="ECO:0000313" key="6">
    <source>
        <dbReference type="EMBL" id="GLZ76676.1"/>
    </source>
</evidence>
<dbReference type="GO" id="GO:0016301">
    <property type="term" value="F:kinase activity"/>
    <property type="evidence" value="ECO:0007669"/>
    <property type="project" value="UniProtKB-KW"/>
</dbReference>
<dbReference type="InterPro" id="IPR003018">
    <property type="entry name" value="GAF"/>
</dbReference>
<dbReference type="GO" id="GO:0003723">
    <property type="term" value="F:RNA binding"/>
    <property type="evidence" value="ECO:0007669"/>
    <property type="project" value="InterPro"/>
</dbReference>
<dbReference type="Gene3D" id="3.60.40.10">
    <property type="entry name" value="PPM-type phosphatase domain"/>
    <property type="match status" value="1"/>
</dbReference>
<dbReference type="InterPro" id="IPR011006">
    <property type="entry name" value="CheY-like_superfamily"/>
</dbReference>
<sequence length="735" mass="77523">MSILLADPVTDESLEALSQTVARLRKERDGLRRAMRSRSVIEQAKGILSERLGIAPEEAFKQLHELSTHSNVKLAELAAALVAGRSGVPDAITETAGAEVLDLLPPPSEPEAAHFEDLAEHLAEPIARGRLLTGRIEAARTLDEIAEAVAASTLGWPEPATVVVMMLEPDGALRLGGSSGLPADARSKWARVPPIDGLPMIEAIKARRPVLITDADALHVRFPTTVAPLSSQGLAAIPLVHDGAVIGVVELFWERPCRLDDETKAHLLSLAIPVAARAAVLDTGGTDQEGGADAPIGLVLDALTEPALLLAPVHDDTGVIVDFTVEAASAPARALSDEEDLSDGTLMTVLPRLGSQHLLPLLSTVAETGEPGELTGLYVDPVAEGTRAAYRFDVRAVRLWDRVLATVAVHDEATVLCAEFVRAEGRRGSFYWDLATGYSVWSPGMFRLAGRRADDGPMDPTAMAELVDPADLAGLLTRLGQEEIVAEVRGAGPLAGARLELNAVLGYEKGDLASVSGTIRDVTRRQNLTAQLKQARVAVAAERRRLSELLSASPDRLTVPGLVAEGVSADRALACWYDMAELHDGSLLLVVGEADPVGSAQRLRHAAVAYGMAGLAPSAVLTALNALARRLEPDATTSVTVAIAQPERLTWAAAGQGAPIRRAVTPTVHPGALGLPVGTVDGLEYTDNELILNPGERFHLCTAGALGEVLEALTADGDVPEKDLCLITATVLTRR</sequence>
<dbReference type="SMART" id="SM01012">
    <property type="entry name" value="ANTAR"/>
    <property type="match status" value="1"/>
</dbReference>
<proteinExistence type="predicted"/>
<dbReference type="Pfam" id="PF03861">
    <property type="entry name" value="ANTAR"/>
    <property type="match status" value="1"/>
</dbReference>
<dbReference type="InterPro" id="IPR036457">
    <property type="entry name" value="PPM-type-like_dom_sf"/>
</dbReference>
<evidence type="ECO:0000256" key="4">
    <source>
        <dbReference type="ARBA" id="ARBA00023163"/>
    </source>
</evidence>
<feature type="domain" description="ANTAR" evidence="5">
    <location>
        <begin position="21"/>
        <end position="82"/>
    </location>
</feature>
<gene>
    <name evidence="6" type="ORF">Afil01_14830</name>
</gene>
<dbReference type="SUPFAM" id="SSF55781">
    <property type="entry name" value="GAF domain-like"/>
    <property type="match status" value="1"/>
</dbReference>
<dbReference type="InterPro" id="IPR001932">
    <property type="entry name" value="PPM-type_phosphatase-like_dom"/>
</dbReference>
<protein>
    <recommendedName>
        <fullName evidence="5">ANTAR domain-containing protein</fullName>
    </recommendedName>
</protein>
<dbReference type="PROSITE" id="PS50921">
    <property type="entry name" value="ANTAR"/>
    <property type="match status" value="1"/>
</dbReference>
<dbReference type="Gene3D" id="1.10.10.10">
    <property type="entry name" value="Winged helix-like DNA-binding domain superfamily/Winged helix DNA-binding domain"/>
    <property type="match status" value="1"/>
</dbReference>
<organism evidence="6 7">
    <name type="scientific">Actinorhabdospora filicis</name>
    <dbReference type="NCBI Taxonomy" id="1785913"/>
    <lineage>
        <taxon>Bacteria</taxon>
        <taxon>Bacillati</taxon>
        <taxon>Actinomycetota</taxon>
        <taxon>Actinomycetes</taxon>
        <taxon>Micromonosporales</taxon>
        <taxon>Micromonosporaceae</taxon>
        <taxon>Actinorhabdospora</taxon>
    </lineage>
</organism>
<dbReference type="Gene3D" id="3.30.450.20">
    <property type="entry name" value="PAS domain"/>
    <property type="match status" value="1"/>
</dbReference>
<dbReference type="Proteomes" id="UP001165079">
    <property type="component" value="Unassembled WGS sequence"/>
</dbReference>